<name>A0A8J6Y212_9CYAN</name>
<feature type="transmembrane region" description="Helical" evidence="3">
    <location>
        <begin position="20"/>
        <end position="39"/>
    </location>
</feature>
<evidence type="ECO:0000313" key="4">
    <source>
        <dbReference type="EMBL" id="MBD2777973.1"/>
    </source>
</evidence>
<keyword evidence="3" id="KW-0812">Transmembrane</keyword>
<dbReference type="EMBL" id="JACXAE010000118">
    <property type="protein sequence ID" value="MBD2777973.1"/>
    <property type="molecule type" value="Genomic_DNA"/>
</dbReference>
<dbReference type="PANTHER" id="PTHR43308">
    <property type="entry name" value="OUTER MEMBRANE PROTEIN ALPHA-RELATED"/>
    <property type="match status" value="1"/>
</dbReference>
<dbReference type="NCBIfam" id="NF033921">
    <property type="entry name" value="por_somb"/>
    <property type="match status" value="1"/>
</dbReference>
<keyword evidence="3" id="KW-1133">Transmembrane helix</keyword>
<comment type="similarity">
    <text evidence="1 2">Belongs to the OprB family.</text>
</comment>
<sequence length="540" mass="59124">MIISLTSNVKKCERNKIPDFLKKSGILGCSICILVFLLFTCSKTQALTDEQLSSPMTQINSVTQLSNIQPTDWAFQALQSLVESYGCMTDRTQSYKGNRVLTRYEFAILLNTCTEHINELLTKGNTNLITQENLETWQKLQEEFAAEIATLRGRIDIIQSHTDTLETQQFSPTAKLVGEAIFAVTDEFNQPTNNNTVFQQRVRLDIQNSFTGKDTLHIRLAAGNANIFNLSSYGVEGIQTFNFGNTNNSNFVDWVSYFFPVGEKIQGYVAAVAGVHYDYASTVSSYLEGYDGGTASLSIFAQHNPIYLIGGGSGGGFTYSISNNLALSVGYLADNANNLAANIPSEKGGLFNSSYAALAQLTFSPNDQFSIGFTYINAYRRSAIFDTGSGLVSVGTNLANGAGFDFGTVPSKVNAYGTEFTYQVSPQFAINGWFSYINAEFINLGTGDIWTYALTFAFPDLGKKGNLGGIVVGVEPYLGNASKFAFYAKNDIPLHIEGFYKYQLNDNISITPGLIWILSPGQNSENPDAVIGTLRTTFIF</sequence>
<dbReference type="Gene3D" id="2.40.160.180">
    <property type="entry name" value="Carbohydrate-selective porin OprB"/>
    <property type="match status" value="1"/>
</dbReference>
<evidence type="ECO:0000313" key="5">
    <source>
        <dbReference type="Proteomes" id="UP000629098"/>
    </source>
</evidence>
<comment type="caution">
    <text evidence="4">The sequence shown here is derived from an EMBL/GenBank/DDBJ whole genome shotgun (WGS) entry which is preliminary data.</text>
</comment>
<evidence type="ECO:0000256" key="2">
    <source>
        <dbReference type="RuleBase" id="RU363072"/>
    </source>
</evidence>
<dbReference type="Pfam" id="PF04966">
    <property type="entry name" value="OprB"/>
    <property type="match status" value="1"/>
</dbReference>
<keyword evidence="5" id="KW-1185">Reference proteome</keyword>
<reference evidence="4" key="1">
    <citation type="submission" date="2020-09" db="EMBL/GenBank/DDBJ databases">
        <title>Iningainema tapete sp. nov. (Scytonemataceae, Cyanobacteria) from greenhouses in central Florida (USA) produces two types of nodularin with biosynthetic potential for microcystin-LR and anabaenopeptins.</title>
        <authorList>
            <person name="Berthold D.E."/>
            <person name="Lefler F.W."/>
            <person name="Huang I.-S."/>
            <person name="Abdulla H."/>
            <person name="Zimba P.V."/>
            <person name="Laughinghouse H.D. IV."/>
        </authorList>
    </citation>
    <scope>NUCLEOTIDE SEQUENCE</scope>
    <source>
        <strain evidence="4">BLCCT55</strain>
    </source>
</reference>
<dbReference type="InterPro" id="IPR051465">
    <property type="entry name" value="Cell_Envelope_Struct_Comp"/>
</dbReference>
<dbReference type="InterPro" id="IPR038673">
    <property type="entry name" value="OprB_sf"/>
</dbReference>
<dbReference type="GO" id="GO:0016020">
    <property type="term" value="C:membrane"/>
    <property type="evidence" value="ECO:0007669"/>
    <property type="project" value="InterPro"/>
</dbReference>
<dbReference type="GO" id="GO:0015288">
    <property type="term" value="F:porin activity"/>
    <property type="evidence" value="ECO:0007669"/>
    <property type="project" value="InterPro"/>
</dbReference>
<protein>
    <submittedName>
        <fullName evidence="4">Iron uptake porin</fullName>
    </submittedName>
</protein>
<dbReference type="AlphaFoldDB" id="A0A8J6Y212"/>
<evidence type="ECO:0000256" key="3">
    <source>
        <dbReference type="SAM" id="Phobius"/>
    </source>
</evidence>
<gene>
    <name evidence="4" type="ORF">ICL16_39505</name>
</gene>
<keyword evidence="3" id="KW-0472">Membrane</keyword>
<evidence type="ECO:0000256" key="1">
    <source>
        <dbReference type="ARBA" id="ARBA00008769"/>
    </source>
</evidence>
<dbReference type="Proteomes" id="UP000629098">
    <property type="component" value="Unassembled WGS sequence"/>
</dbReference>
<proteinExistence type="inferred from homology"/>
<dbReference type="GO" id="GO:0008643">
    <property type="term" value="P:carbohydrate transport"/>
    <property type="evidence" value="ECO:0007669"/>
    <property type="project" value="InterPro"/>
</dbReference>
<dbReference type="InterPro" id="IPR007049">
    <property type="entry name" value="Carb-sel_porin_OprB"/>
</dbReference>
<dbReference type="PANTHER" id="PTHR43308:SF1">
    <property type="entry name" value="OUTER MEMBRANE PROTEIN ALPHA"/>
    <property type="match status" value="1"/>
</dbReference>
<dbReference type="InterPro" id="IPR047684">
    <property type="entry name" value="Por_som-like"/>
</dbReference>
<accession>A0A8J6Y212</accession>
<organism evidence="4 5">
    <name type="scientific">Iningainema tapete BLCC-T55</name>
    <dbReference type="NCBI Taxonomy" id="2748662"/>
    <lineage>
        <taxon>Bacteria</taxon>
        <taxon>Bacillati</taxon>
        <taxon>Cyanobacteriota</taxon>
        <taxon>Cyanophyceae</taxon>
        <taxon>Nostocales</taxon>
        <taxon>Scytonemataceae</taxon>
        <taxon>Iningainema tapete</taxon>
    </lineage>
</organism>